<dbReference type="EMBL" id="CP118742">
    <property type="protein sequence ID" value="WEA58317.1"/>
    <property type="molecule type" value="Genomic_DNA"/>
</dbReference>
<dbReference type="AlphaFoldDB" id="A0ABD7X9L3"/>
<dbReference type="Proteomes" id="UP001214131">
    <property type="component" value="Plasmid unnamed3"/>
</dbReference>
<evidence type="ECO:0008006" key="3">
    <source>
        <dbReference type="Google" id="ProtNLM"/>
    </source>
</evidence>
<sequence>MGNLAHYTSKKKPVIMKVSDGPRDMSFEEVLQESSGMIEKMVKKYHWCTTFDNMIEDDDIRNNVNFGLFKAYTEYQYDYFKNGTHVWFLKFAEGYIKNSLREFMQRFRAKKRTPVDSMVYYDSFEKIDEDVDEAFIVEDDIKIDIIDYIKAELPQKKVDLYVKMCEDVMDYGNLSVKEITQKFNMPRQTVNYQWERLVEHIRSRNSKTHIFF</sequence>
<evidence type="ECO:0000313" key="1">
    <source>
        <dbReference type="EMBL" id="WEA58317.1"/>
    </source>
</evidence>
<name>A0ABD7X9L3_PEDPE</name>
<protein>
    <recommendedName>
        <fullName evidence="3">Sigma-70 family RNA polymerase sigma factor</fullName>
    </recommendedName>
</protein>
<gene>
    <name evidence="1" type="ORF">PWB86_09925</name>
</gene>
<reference evidence="1 2" key="1">
    <citation type="submission" date="2023-02" db="EMBL/GenBank/DDBJ databases">
        <title>Comparative genomics and fermentation flavor characterization of five lactic acid bacteria reveal flavor biosynthesis metabolic pathways in fermented muskmelon puree.</title>
        <authorList>
            <person name="Yuan L."/>
            <person name="Li M."/>
            <person name="Xu X."/>
            <person name="Lao F."/>
            <person name="Wu J."/>
        </authorList>
    </citation>
    <scope>NUCLEOTIDE SEQUENCE [LARGE SCALE GENOMIC DNA]</scope>
    <source>
        <strain evidence="1 2">Ca-4</strain>
        <plasmid evidence="1 2">unnamed3</plasmid>
    </source>
</reference>
<evidence type="ECO:0000313" key="2">
    <source>
        <dbReference type="Proteomes" id="UP001214131"/>
    </source>
</evidence>
<geneLocation type="plasmid" evidence="1 2">
    <name>unnamed3</name>
</geneLocation>
<dbReference type="RefSeq" id="WP_275000763.1">
    <property type="nucleotide sequence ID" value="NZ_CP118742.1"/>
</dbReference>
<proteinExistence type="predicted"/>
<keyword evidence="1" id="KW-0614">Plasmid</keyword>
<accession>A0ABD7X9L3</accession>
<organism evidence="1 2">
    <name type="scientific">Pediococcus pentosaceus</name>
    <dbReference type="NCBI Taxonomy" id="1255"/>
    <lineage>
        <taxon>Bacteria</taxon>
        <taxon>Bacillati</taxon>
        <taxon>Bacillota</taxon>
        <taxon>Bacilli</taxon>
        <taxon>Lactobacillales</taxon>
        <taxon>Lactobacillaceae</taxon>
        <taxon>Pediococcus</taxon>
    </lineage>
</organism>